<dbReference type="CDD" id="cd06223">
    <property type="entry name" value="PRTases_typeI"/>
    <property type="match status" value="1"/>
</dbReference>
<dbReference type="PANTHER" id="PTHR11608:SF0">
    <property type="entry name" value="BIFUNCTIONAL PROTEIN PYRR"/>
    <property type="match status" value="1"/>
</dbReference>
<comment type="subunit">
    <text evidence="6">Homodimer and homohexamer; in equilibrium.</text>
</comment>
<organism evidence="8 9">
    <name type="scientific">Cytobacillus purgationiresistens</name>
    <dbReference type="NCBI Taxonomy" id="863449"/>
    <lineage>
        <taxon>Bacteria</taxon>
        <taxon>Bacillati</taxon>
        <taxon>Bacillota</taxon>
        <taxon>Bacilli</taxon>
        <taxon>Bacillales</taxon>
        <taxon>Bacillaceae</taxon>
        <taxon>Cytobacillus</taxon>
    </lineage>
</organism>
<name>A0ABU0AGB8_9BACI</name>
<dbReference type="PANTHER" id="PTHR11608">
    <property type="entry name" value="BIFUNCTIONAL PROTEIN PYRR"/>
    <property type="match status" value="1"/>
</dbReference>
<keyword evidence="6" id="KW-0694">RNA-binding</keyword>
<keyword evidence="9" id="KW-1185">Reference proteome</keyword>
<dbReference type="GO" id="GO:0004845">
    <property type="term" value="F:uracil phosphoribosyltransferase activity"/>
    <property type="evidence" value="ECO:0007669"/>
    <property type="project" value="UniProtKB-EC"/>
</dbReference>
<evidence type="ECO:0000313" key="9">
    <source>
        <dbReference type="Proteomes" id="UP001238088"/>
    </source>
</evidence>
<evidence type="ECO:0000256" key="6">
    <source>
        <dbReference type="HAMAP-Rule" id="MF_01219"/>
    </source>
</evidence>
<comment type="catalytic activity">
    <reaction evidence="6">
        <text>UMP + diphosphate = 5-phospho-alpha-D-ribose 1-diphosphate + uracil</text>
        <dbReference type="Rhea" id="RHEA:13017"/>
        <dbReference type="ChEBI" id="CHEBI:17568"/>
        <dbReference type="ChEBI" id="CHEBI:33019"/>
        <dbReference type="ChEBI" id="CHEBI:57865"/>
        <dbReference type="ChEBI" id="CHEBI:58017"/>
        <dbReference type="EC" id="2.4.2.9"/>
    </reaction>
</comment>
<keyword evidence="6 8" id="KW-0808">Transferase</keyword>
<dbReference type="HAMAP" id="MF_01219">
    <property type="entry name" value="PyrR"/>
    <property type="match status" value="1"/>
</dbReference>
<proteinExistence type="inferred from homology"/>
<evidence type="ECO:0000256" key="2">
    <source>
        <dbReference type="ARBA" id="ARBA00022472"/>
    </source>
</evidence>
<evidence type="ECO:0000259" key="7">
    <source>
        <dbReference type="Pfam" id="PF00156"/>
    </source>
</evidence>
<dbReference type="NCBIfam" id="NF003548">
    <property type="entry name" value="PRK05205.1-4"/>
    <property type="match status" value="1"/>
</dbReference>
<sequence>MNIGISMPVFKINYDRLPSHPSGERVFLVYCEVRTMPQKANVLDEQAIRRALTRIAHEIIEKNKGIEDCVLIGIKTRGIYLANRLAEKIEQIEGAQVAVGEIDITLYRDDLTKKTDNQEPLVKGSDIPIDINEKKVIVIDDVLYTGRTVRAALDALIDIGRPASIQLAVLVDRGHRELPIRADFVGKNIPTSSSERIVVELNEVDESDQVTIYEK</sequence>
<dbReference type="InterPro" id="IPR029057">
    <property type="entry name" value="PRTase-like"/>
</dbReference>
<comment type="caution">
    <text evidence="8">The sequence shown here is derived from an EMBL/GenBank/DDBJ whole genome shotgun (WGS) entry which is preliminary data.</text>
</comment>
<comment type="function">
    <text evidence="6">Also displays a weak uracil phosphoribosyltransferase activity which is not physiologically significant.</text>
</comment>
<accession>A0ABU0AGB8</accession>
<evidence type="ECO:0000256" key="3">
    <source>
        <dbReference type="ARBA" id="ARBA00022676"/>
    </source>
</evidence>
<dbReference type="NCBIfam" id="NF003549">
    <property type="entry name" value="PRK05205.1-5"/>
    <property type="match status" value="1"/>
</dbReference>
<evidence type="ECO:0000256" key="5">
    <source>
        <dbReference type="ARBA" id="ARBA00023163"/>
    </source>
</evidence>
<keyword evidence="2 6" id="KW-0806">Transcription termination</keyword>
<dbReference type="Pfam" id="PF00156">
    <property type="entry name" value="Pribosyltran"/>
    <property type="match status" value="1"/>
</dbReference>
<dbReference type="InterPro" id="IPR023050">
    <property type="entry name" value="PyrR"/>
</dbReference>
<dbReference type="EC" id="2.4.2.9" evidence="6"/>
<comment type="function">
    <text evidence="6">Regulates transcriptional attenuation of the pyrimidine nucleotide (pyr) operon by binding in a uridine-dependent manner to specific sites on pyr mRNA. This disrupts an antiterminator hairpin in the RNA and favors formation of a downstream transcription terminator, leading to a reduced expression of downstream genes.</text>
</comment>
<evidence type="ECO:0000313" key="8">
    <source>
        <dbReference type="EMBL" id="MDQ0270310.1"/>
    </source>
</evidence>
<evidence type="ECO:0000256" key="1">
    <source>
        <dbReference type="ARBA" id="ARBA00005565"/>
    </source>
</evidence>
<dbReference type="Proteomes" id="UP001238088">
    <property type="component" value="Unassembled WGS sequence"/>
</dbReference>
<dbReference type="EMBL" id="JAUSUB010000007">
    <property type="protein sequence ID" value="MDQ0270310.1"/>
    <property type="molecule type" value="Genomic_DNA"/>
</dbReference>
<reference evidence="8 9" key="1">
    <citation type="submission" date="2023-07" db="EMBL/GenBank/DDBJ databases">
        <title>Genomic Encyclopedia of Type Strains, Phase IV (KMG-IV): sequencing the most valuable type-strain genomes for metagenomic binning, comparative biology and taxonomic classification.</title>
        <authorList>
            <person name="Goeker M."/>
        </authorList>
    </citation>
    <scope>NUCLEOTIDE SEQUENCE [LARGE SCALE GENOMIC DNA]</scope>
    <source>
        <strain evidence="8 9">DSM 23494</strain>
    </source>
</reference>
<dbReference type="Gene3D" id="3.40.50.2020">
    <property type="match status" value="1"/>
</dbReference>
<dbReference type="NCBIfam" id="NF003545">
    <property type="entry name" value="PRK05205.1-1"/>
    <property type="match status" value="1"/>
</dbReference>
<keyword evidence="5 6" id="KW-0804">Transcription</keyword>
<comment type="similarity">
    <text evidence="1 6">Belongs to the purine/pyrimidine phosphoribosyltransferase family. PyrR subfamily.</text>
</comment>
<protein>
    <recommendedName>
        <fullName evidence="6">Bifunctional protein PyrR</fullName>
    </recommendedName>
    <domain>
        <recommendedName>
            <fullName evidence="6">Pyrimidine operon regulatory protein</fullName>
        </recommendedName>
    </domain>
    <domain>
        <recommendedName>
            <fullName evidence="6">Uracil phosphoribosyltransferase</fullName>
            <shortName evidence="6">UPRTase</shortName>
            <ecNumber evidence="6">2.4.2.9</ecNumber>
        </recommendedName>
    </domain>
</protein>
<dbReference type="InterPro" id="IPR050137">
    <property type="entry name" value="PyrR_bifunctional"/>
</dbReference>
<keyword evidence="4 6" id="KW-0805">Transcription regulation</keyword>
<dbReference type="NCBIfam" id="NF003547">
    <property type="entry name" value="PRK05205.1-3"/>
    <property type="match status" value="1"/>
</dbReference>
<feature type="domain" description="Phosphoribosyltransferase" evidence="7">
    <location>
        <begin position="41"/>
        <end position="190"/>
    </location>
</feature>
<feature type="short sequence motif" description="PRPP-binding" evidence="6">
    <location>
        <begin position="136"/>
        <end position="148"/>
    </location>
</feature>
<dbReference type="InterPro" id="IPR000836">
    <property type="entry name" value="PRTase_dom"/>
</dbReference>
<gene>
    <name evidence="6" type="primary">pyrR</name>
    <name evidence="8" type="ORF">J2S17_002185</name>
</gene>
<evidence type="ECO:0000256" key="4">
    <source>
        <dbReference type="ARBA" id="ARBA00023015"/>
    </source>
</evidence>
<dbReference type="SUPFAM" id="SSF53271">
    <property type="entry name" value="PRTase-like"/>
    <property type="match status" value="1"/>
</dbReference>
<keyword evidence="3 6" id="KW-0328">Glycosyltransferase</keyword>